<dbReference type="EMBL" id="JACXAJ010000004">
    <property type="protein sequence ID" value="MBD1397521.1"/>
    <property type="molecule type" value="Genomic_DNA"/>
</dbReference>
<evidence type="ECO:0000313" key="2">
    <source>
        <dbReference type="EMBL" id="MBD1397521.1"/>
    </source>
</evidence>
<keyword evidence="1" id="KW-0472">Membrane</keyword>
<protein>
    <submittedName>
        <fullName evidence="2">Uncharacterized protein</fullName>
    </submittedName>
</protein>
<dbReference type="RefSeq" id="WP_191183687.1">
    <property type="nucleotide sequence ID" value="NZ_JACXAJ010000004.1"/>
</dbReference>
<organism evidence="2 3">
    <name type="scientific">Pontibacter aquaedesilientis</name>
    <dbReference type="NCBI Taxonomy" id="2766980"/>
    <lineage>
        <taxon>Bacteria</taxon>
        <taxon>Pseudomonadati</taxon>
        <taxon>Bacteroidota</taxon>
        <taxon>Cytophagia</taxon>
        <taxon>Cytophagales</taxon>
        <taxon>Hymenobacteraceae</taxon>
        <taxon>Pontibacter</taxon>
    </lineage>
</organism>
<comment type="caution">
    <text evidence="2">The sequence shown here is derived from an EMBL/GenBank/DDBJ whole genome shotgun (WGS) entry which is preliminary data.</text>
</comment>
<feature type="transmembrane region" description="Helical" evidence="1">
    <location>
        <begin position="65"/>
        <end position="86"/>
    </location>
</feature>
<name>A0ABR7XGY7_9BACT</name>
<keyword evidence="1" id="KW-1133">Transmembrane helix</keyword>
<dbReference type="Proteomes" id="UP000625551">
    <property type="component" value="Unassembled WGS sequence"/>
</dbReference>
<accession>A0ABR7XGY7</accession>
<keyword evidence="3" id="KW-1185">Reference proteome</keyword>
<evidence type="ECO:0000313" key="3">
    <source>
        <dbReference type="Proteomes" id="UP000625551"/>
    </source>
</evidence>
<gene>
    <name evidence="2" type="ORF">H9Q13_10115</name>
</gene>
<evidence type="ECO:0000256" key="1">
    <source>
        <dbReference type="SAM" id="Phobius"/>
    </source>
</evidence>
<proteinExistence type="predicted"/>
<feature type="transmembrane region" description="Helical" evidence="1">
    <location>
        <begin position="106"/>
        <end position="125"/>
    </location>
</feature>
<keyword evidence="1" id="KW-0812">Transmembrane</keyword>
<reference evidence="2 3" key="1">
    <citation type="submission" date="2020-09" db="EMBL/GenBank/DDBJ databases">
        <title>Genome sequencing and assembly of Pontibacter sp.</title>
        <authorList>
            <person name="Chhetri G."/>
        </authorList>
    </citation>
    <scope>NUCLEOTIDE SEQUENCE [LARGE SCALE GENOMIC DNA]</scope>
    <source>
        <strain evidence="2 3">JH31</strain>
    </source>
</reference>
<feature type="transmembrane region" description="Helical" evidence="1">
    <location>
        <begin position="33"/>
        <end position="53"/>
    </location>
</feature>
<sequence length="240" mass="27355">MKVIKASLLISLSLFLIPQLSYGQGQEKAIGGMIAIFLSILFALTALSAYFLVKLYNQRLGSSKVKAILISLVLVFIGTLIILLSGPHPDNAQDPYSQKDAMERKNVGYLILIPNLLIMTAAVFIKSYASYEALLGRLDEDRRVITWVSLKKIKTNQVELAYHKVMDKWQGRFDDIYNFSPYMDGRTSPVLRFENFESAAEDIRNTYELEKLRFVRKGKLKAEYRRLLSSEKSTDKNQIT</sequence>